<feature type="region of interest" description="Disordered" evidence="5">
    <location>
        <begin position="292"/>
        <end position="332"/>
    </location>
</feature>
<proteinExistence type="inferred from homology"/>
<name>A0ABS1PKX7_9ACTN</name>
<dbReference type="InterPro" id="IPR005084">
    <property type="entry name" value="CBM6"/>
</dbReference>
<feature type="domain" description="Fibronectin type-III" evidence="7">
    <location>
        <begin position="321"/>
        <end position="409"/>
    </location>
</feature>
<dbReference type="CDD" id="cd04082">
    <property type="entry name" value="CBM35_pectate_lyase-like"/>
    <property type="match status" value="2"/>
</dbReference>
<dbReference type="PROSITE" id="PS50853">
    <property type="entry name" value="FN3"/>
    <property type="match status" value="2"/>
</dbReference>
<dbReference type="InterPro" id="IPR036116">
    <property type="entry name" value="FN3_sf"/>
</dbReference>
<dbReference type="PROSITE" id="PS51175">
    <property type="entry name" value="CBM6"/>
    <property type="match status" value="2"/>
</dbReference>
<keyword evidence="4" id="KW-0119">Carbohydrate metabolism</keyword>
<dbReference type="SUPFAM" id="SSF50952">
    <property type="entry name" value="Soluble quinoprotein glucose dehydrogenase"/>
    <property type="match status" value="1"/>
</dbReference>
<gene>
    <name evidence="9" type="ORF">JK364_09945</name>
</gene>
<keyword evidence="3" id="KW-0378">Hydrolase</keyword>
<dbReference type="PANTHER" id="PTHR19328">
    <property type="entry name" value="HEDGEHOG-INTERACTING PROTEIN"/>
    <property type="match status" value="1"/>
</dbReference>
<dbReference type="Pfam" id="PF07995">
    <property type="entry name" value="GSDH"/>
    <property type="match status" value="1"/>
</dbReference>
<evidence type="ECO:0000256" key="6">
    <source>
        <dbReference type="SAM" id="SignalP"/>
    </source>
</evidence>
<dbReference type="InterPro" id="IPR005247">
    <property type="entry name" value="YbhB_YbcL/LppC-like"/>
</dbReference>
<dbReference type="InterPro" id="IPR011042">
    <property type="entry name" value="6-blade_b-propeller_TolB-like"/>
</dbReference>
<dbReference type="SMART" id="SM00060">
    <property type="entry name" value="FN3"/>
    <property type="match status" value="2"/>
</dbReference>
<dbReference type="Pfam" id="PF03422">
    <property type="entry name" value="CBM_6"/>
    <property type="match status" value="2"/>
</dbReference>
<dbReference type="PANTHER" id="PTHR19328:SF13">
    <property type="entry name" value="HIPL1 PROTEIN"/>
    <property type="match status" value="1"/>
</dbReference>
<comment type="similarity">
    <text evidence="1">Belongs to the UPF0098 family.</text>
</comment>
<dbReference type="Gene3D" id="3.90.280.10">
    <property type="entry name" value="PEBP-like"/>
    <property type="match status" value="1"/>
</dbReference>
<dbReference type="Gene3D" id="2.120.10.30">
    <property type="entry name" value="TolB, C-terminal domain"/>
    <property type="match status" value="1"/>
</dbReference>
<dbReference type="Pfam" id="PF00041">
    <property type="entry name" value="fn3"/>
    <property type="match status" value="2"/>
</dbReference>
<evidence type="ECO:0000256" key="3">
    <source>
        <dbReference type="ARBA" id="ARBA00023295"/>
    </source>
</evidence>
<feature type="signal peptide" evidence="6">
    <location>
        <begin position="1"/>
        <end position="38"/>
    </location>
</feature>
<protein>
    <submittedName>
        <fullName evidence="9">PQQ-dependent sugar dehydrogenase</fullName>
    </submittedName>
</protein>
<comment type="caution">
    <text evidence="9">The sequence shown here is derived from an EMBL/GenBank/DDBJ whole genome shotgun (WGS) entry which is preliminary data.</text>
</comment>
<dbReference type="CDD" id="cd00063">
    <property type="entry name" value="FN3"/>
    <property type="match status" value="2"/>
</dbReference>
<keyword evidence="2 6" id="KW-0732">Signal</keyword>
<evidence type="ECO:0000256" key="4">
    <source>
        <dbReference type="ARBA" id="ARBA00023326"/>
    </source>
</evidence>
<evidence type="ECO:0000256" key="1">
    <source>
        <dbReference type="ARBA" id="ARBA00007120"/>
    </source>
</evidence>
<feature type="chain" id="PRO_5046266406" evidence="6">
    <location>
        <begin position="39"/>
        <end position="1002"/>
    </location>
</feature>
<dbReference type="Gene3D" id="2.60.120.260">
    <property type="entry name" value="Galactose-binding domain-like"/>
    <property type="match status" value="2"/>
</dbReference>
<evidence type="ECO:0000256" key="5">
    <source>
        <dbReference type="SAM" id="MobiDB-lite"/>
    </source>
</evidence>
<evidence type="ECO:0000313" key="10">
    <source>
        <dbReference type="Proteomes" id="UP000621510"/>
    </source>
</evidence>
<dbReference type="InterPro" id="IPR013783">
    <property type="entry name" value="Ig-like_fold"/>
</dbReference>
<feature type="domain" description="CBM6" evidence="8">
    <location>
        <begin position="55"/>
        <end position="179"/>
    </location>
</feature>
<dbReference type="CDD" id="cd00865">
    <property type="entry name" value="PEBP_bact_arch"/>
    <property type="match status" value="1"/>
</dbReference>
<evidence type="ECO:0000259" key="7">
    <source>
        <dbReference type="PROSITE" id="PS50853"/>
    </source>
</evidence>
<dbReference type="InterPro" id="IPR008914">
    <property type="entry name" value="PEBP"/>
</dbReference>
<dbReference type="SMART" id="SM00606">
    <property type="entry name" value="CBD_IV"/>
    <property type="match status" value="2"/>
</dbReference>
<feature type="domain" description="CBM6" evidence="8">
    <location>
        <begin position="187"/>
        <end position="309"/>
    </location>
</feature>
<dbReference type="InterPro" id="IPR008979">
    <property type="entry name" value="Galactose-bd-like_sf"/>
</dbReference>
<dbReference type="SUPFAM" id="SSF49265">
    <property type="entry name" value="Fibronectin type III"/>
    <property type="match status" value="1"/>
</dbReference>
<dbReference type="InterPro" id="IPR011041">
    <property type="entry name" value="Quinoprot_gluc/sorb_DH_b-prop"/>
</dbReference>
<dbReference type="InterPro" id="IPR003961">
    <property type="entry name" value="FN3_dom"/>
</dbReference>
<dbReference type="SUPFAM" id="SSF49785">
    <property type="entry name" value="Galactose-binding domain-like"/>
    <property type="match status" value="2"/>
</dbReference>
<sequence>MAPFHRGPRRAVGALLAAATAALTIALPNLSAAQPAVAQPAAAQPSGARAAPAPVRYEAESAVISEGAAESNHGGYSGSGFVNFDNAAGTYVEFTVNAPAAGSATLSLGYANGTAADRPLDIAVNGDQAADDLAFPSTGSWTDWESVTTTVTLKAGSNTIRTTSAAAEGGPNLDYIDVTAADGPAGTDYEAESAKISQGAVESNHAGHSGTGFVNFDVVTGAYVEFTVDAAQAGPARLDFRYASASADRPLDIAVNGGSVADDLSFPATGAWTTWRAVSVNATLKAGGNTVRATTSGADGPNLDKLTVTPTGPADTERPTAPANLRKDKEPTATTVSLAWGAATDNVGVTGYDIYQHGQLMKKVGADVLAATVENLDPETSYDWTVFARDAAGNASEASNAVTIATLPAPPDTEPPTAPANLTSPSKTATTVDLAWSASSDNVKVTGYEIYRDGVLSGTSETTSTSVAGLTPDTAYAFKVRAYDLKGNKSPFTPEITVTTSGTQPGGTPDPGTVSTIASGVDVAWGLGFLPDGTGIFTERNTFNVYKLTKSGTKTLVGKVPNSQTTGGEGGLLGLEVSPTFTTDHYLYFVHTSSEGNRIARMTLENNTLSGYKVLLQGMEKSRYHNGGRLRFGPDGKLYASMGDAQTESRAQDRNSLNGKILRINPDGSIPSDNPFGNAVWSLGHRNPQGLDFDSKGRLWESEFGNSVMDEVNLIQKGGNYGWPNCEGTEGDCSGSGYIAPKKTWPTSSASPSGLTIINDHVFVATTVGKRVYRMRIDSSSNLVEQKTYFQGTYDRLRTVEVDHDGDIWLTTSTDKDGTDGNDRILRIDIVYSDDGTAGDFKLSSGAFNDNATIPARHTCAGDGTVGQDPSPPLAWGAGTTGARGWAIVFADVANGGNKLHWAIWDLPAAKLSLPEALGSGFNVPGQGGAKQKAMGSGANAQQYFGPCPGGSTHPYTFTLYALNTATVPGIDSGSSMAQIETAIKNASTAKVALRGNSNAST</sequence>
<organism evidence="9 10">
    <name type="scientific">Streptomyces endocoffeicus</name>
    <dbReference type="NCBI Taxonomy" id="2898945"/>
    <lineage>
        <taxon>Bacteria</taxon>
        <taxon>Bacillati</taxon>
        <taxon>Actinomycetota</taxon>
        <taxon>Actinomycetes</taxon>
        <taxon>Kitasatosporales</taxon>
        <taxon>Streptomycetaceae</taxon>
        <taxon>Streptomyces</taxon>
    </lineage>
</organism>
<dbReference type="RefSeq" id="WP_201849698.1">
    <property type="nucleotide sequence ID" value="NZ_JAERRG010000002.1"/>
</dbReference>
<dbReference type="Proteomes" id="UP000621510">
    <property type="component" value="Unassembled WGS sequence"/>
</dbReference>
<reference evidence="9 10" key="1">
    <citation type="submission" date="2021-01" db="EMBL/GenBank/DDBJ databases">
        <title>WGS of actinomycetes isolated from Thailand.</title>
        <authorList>
            <person name="Thawai C."/>
        </authorList>
    </citation>
    <scope>NUCLEOTIDE SEQUENCE [LARGE SCALE GENOMIC DNA]</scope>
    <source>
        <strain evidence="9 10">CA3R110</strain>
    </source>
</reference>
<dbReference type="SUPFAM" id="SSF49777">
    <property type="entry name" value="PEBP-like"/>
    <property type="match status" value="1"/>
</dbReference>
<dbReference type="Gene3D" id="2.60.40.10">
    <property type="entry name" value="Immunoglobulins"/>
    <property type="match status" value="2"/>
</dbReference>
<keyword evidence="4" id="KW-0624">Polysaccharide degradation</keyword>
<keyword evidence="10" id="KW-1185">Reference proteome</keyword>
<accession>A0ABS1PKX7</accession>
<dbReference type="InterPro" id="IPR006584">
    <property type="entry name" value="Cellulose-bd_IV"/>
</dbReference>
<feature type="domain" description="Fibronectin type-III" evidence="7">
    <location>
        <begin position="418"/>
        <end position="503"/>
    </location>
</feature>
<evidence type="ECO:0000256" key="2">
    <source>
        <dbReference type="ARBA" id="ARBA00022729"/>
    </source>
</evidence>
<dbReference type="InterPro" id="IPR036610">
    <property type="entry name" value="PEBP-like_sf"/>
</dbReference>
<dbReference type="EMBL" id="JAERRG010000002">
    <property type="protein sequence ID" value="MBL1112719.1"/>
    <property type="molecule type" value="Genomic_DNA"/>
</dbReference>
<evidence type="ECO:0000313" key="9">
    <source>
        <dbReference type="EMBL" id="MBL1112719.1"/>
    </source>
</evidence>
<dbReference type="InterPro" id="IPR012938">
    <property type="entry name" value="Glc/Sorbosone_DH"/>
</dbReference>
<dbReference type="Pfam" id="PF01161">
    <property type="entry name" value="PBP"/>
    <property type="match status" value="1"/>
</dbReference>
<keyword evidence="3" id="KW-0326">Glycosidase</keyword>
<evidence type="ECO:0000259" key="8">
    <source>
        <dbReference type="PROSITE" id="PS51175"/>
    </source>
</evidence>